<organism evidence="1 2">
    <name type="scientific">Acaulospora colombiana</name>
    <dbReference type="NCBI Taxonomy" id="27376"/>
    <lineage>
        <taxon>Eukaryota</taxon>
        <taxon>Fungi</taxon>
        <taxon>Fungi incertae sedis</taxon>
        <taxon>Mucoromycota</taxon>
        <taxon>Glomeromycotina</taxon>
        <taxon>Glomeromycetes</taxon>
        <taxon>Diversisporales</taxon>
        <taxon>Acaulosporaceae</taxon>
        <taxon>Acaulospora</taxon>
    </lineage>
</organism>
<gene>
    <name evidence="1" type="ORF">ACOLOM_LOCUS13195</name>
</gene>
<protein>
    <submittedName>
        <fullName evidence="1">255_t:CDS:1</fullName>
    </submittedName>
</protein>
<proteinExistence type="predicted"/>
<name>A0ACA9QPM9_9GLOM</name>
<reference evidence="1" key="1">
    <citation type="submission" date="2021-06" db="EMBL/GenBank/DDBJ databases">
        <authorList>
            <person name="Kallberg Y."/>
            <person name="Tangrot J."/>
            <person name="Rosling A."/>
        </authorList>
    </citation>
    <scope>NUCLEOTIDE SEQUENCE</scope>
    <source>
        <strain evidence="1">CL356</strain>
    </source>
</reference>
<dbReference type="Proteomes" id="UP000789525">
    <property type="component" value="Unassembled WGS sequence"/>
</dbReference>
<accession>A0ACA9QPM9</accession>
<feature type="non-terminal residue" evidence="1">
    <location>
        <position position="123"/>
    </location>
</feature>
<comment type="caution">
    <text evidence="1">The sequence shown here is derived from an EMBL/GenBank/DDBJ whole genome shotgun (WGS) entry which is preliminary data.</text>
</comment>
<keyword evidence="2" id="KW-1185">Reference proteome</keyword>
<evidence type="ECO:0000313" key="2">
    <source>
        <dbReference type="Proteomes" id="UP000789525"/>
    </source>
</evidence>
<evidence type="ECO:0000313" key="1">
    <source>
        <dbReference type="EMBL" id="CAG8761045.1"/>
    </source>
</evidence>
<dbReference type="EMBL" id="CAJVPT010058890">
    <property type="protein sequence ID" value="CAG8761045.1"/>
    <property type="molecule type" value="Genomic_DNA"/>
</dbReference>
<sequence length="123" mass="14245">MASTSTNSQNIVRKCRRCGKLVEADDIFYPLACDSCWNFFDPETFILPYTNFRDSMEDLNNWEGMNPKEMLRQLRQNAQDTQPTASTSRVPVLPYRDPLEPLTQGWDPILYYFPNGVVGPMKE</sequence>